<proteinExistence type="predicted"/>
<evidence type="ECO:0000313" key="2">
    <source>
        <dbReference type="Proteomes" id="UP001149140"/>
    </source>
</evidence>
<comment type="caution">
    <text evidence="1">The sequence shown here is derived from an EMBL/GenBank/DDBJ whole genome shotgun (WGS) entry which is preliminary data.</text>
</comment>
<reference evidence="1" key="1">
    <citation type="submission" date="2022-10" db="EMBL/GenBank/DDBJ databases">
        <title>The WGS of Solirubrobacter ginsenosidimutans DSM 21036.</title>
        <authorList>
            <person name="Jiang Z."/>
        </authorList>
    </citation>
    <scope>NUCLEOTIDE SEQUENCE</scope>
    <source>
        <strain evidence="1">DSM 21036</strain>
    </source>
</reference>
<gene>
    <name evidence="1" type="ORF">OM076_40855</name>
</gene>
<protein>
    <submittedName>
        <fullName evidence="1">Uncharacterized protein</fullName>
    </submittedName>
</protein>
<dbReference type="AlphaFoldDB" id="A0A9X3N3Z3"/>
<evidence type="ECO:0000313" key="1">
    <source>
        <dbReference type="EMBL" id="MDA0166683.1"/>
    </source>
</evidence>
<accession>A0A9X3N3Z3</accession>
<organism evidence="1 2">
    <name type="scientific">Solirubrobacter ginsenosidimutans</name>
    <dbReference type="NCBI Taxonomy" id="490573"/>
    <lineage>
        <taxon>Bacteria</taxon>
        <taxon>Bacillati</taxon>
        <taxon>Actinomycetota</taxon>
        <taxon>Thermoleophilia</taxon>
        <taxon>Solirubrobacterales</taxon>
        <taxon>Solirubrobacteraceae</taxon>
        <taxon>Solirubrobacter</taxon>
    </lineage>
</organism>
<keyword evidence="2" id="KW-1185">Reference proteome</keyword>
<dbReference type="EMBL" id="JAPDOD010000072">
    <property type="protein sequence ID" value="MDA0166683.1"/>
    <property type="molecule type" value="Genomic_DNA"/>
</dbReference>
<dbReference type="Proteomes" id="UP001149140">
    <property type="component" value="Unassembled WGS sequence"/>
</dbReference>
<sequence length="350" mass="38307">MSPADVQRIAAIESPVLRNLEITHAYSLLAAAVAERGSSGANWCVFATWASRQAGATIRGEDALDVLTDRLGGGSLLHPLRTFGRWLLRRGLLNRGSRLGRLMGRLHTPFDAVELASDAVARGNRKVFEEIGYEFARWLAAADLDTFLSGLRAGDPPDGQRLLRSAFTRYSDPASGPQELLLANLEIGLHEQTRLQPEICEALDAATITAEELGRRLCPNRRPRVQKAAGLLAAPVQGWLAELSREIITHSLMVLSVPGRILLLGANLDDPFPEVLRVLSDEELAALVAMFEPSGVDHSGATDWSDLHQRMHYIVHLFRAFHEDRVLFDAPFTPVQVKAILAGVIPDGDL</sequence>
<name>A0A9X3N3Z3_9ACTN</name>